<dbReference type="Pfam" id="PF00564">
    <property type="entry name" value="PB1"/>
    <property type="match status" value="1"/>
</dbReference>
<dbReference type="SUPFAM" id="SSF54277">
    <property type="entry name" value="CAD &amp; PB1 domains"/>
    <property type="match status" value="1"/>
</dbReference>
<dbReference type="Gene3D" id="3.10.20.90">
    <property type="entry name" value="Phosphatidylinositol 3-kinase Catalytic Subunit, Chain A, domain 1"/>
    <property type="match status" value="1"/>
</dbReference>
<dbReference type="VEuPathDB" id="FungiDB:AAP_02991"/>
<name>A0A167Z901_9EURO</name>
<feature type="region of interest" description="Disordered" evidence="1">
    <location>
        <begin position="238"/>
        <end position="317"/>
    </location>
</feature>
<feature type="compositionally biased region" description="Polar residues" evidence="1">
    <location>
        <begin position="177"/>
        <end position="186"/>
    </location>
</feature>
<protein>
    <submittedName>
        <fullName evidence="3">Phox/Bem1p</fullName>
    </submittedName>
</protein>
<feature type="region of interest" description="Disordered" evidence="1">
    <location>
        <begin position="1"/>
        <end position="61"/>
    </location>
</feature>
<evidence type="ECO:0000313" key="4">
    <source>
        <dbReference type="Proteomes" id="UP000242877"/>
    </source>
</evidence>
<dbReference type="PROSITE" id="PS51745">
    <property type="entry name" value="PB1"/>
    <property type="match status" value="1"/>
</dbReference>
<sequence length="417" mass="45430">MRTWVKDIERLRASREPVPPPSATPSGSLASPSVTEPESLQIRNGSQYLHPSYHGSHQTYDDETGVSDLALWNSITGTGGSRARSATQSSASGSNRHRFPMPEVPPLHTQFPSSLSPGERPMMSYFSPADTASTRSSQSTSFFNSKLGTPTTTLGEETVNRHTAPAMPRTNSRDGSNHYPSGSKPQRPSLPAYASHSQYPAAAQARFRSASSPDIHNNLASNDSRRLINGTHAHTMQTVDNVPVPPIPSHVAGVRAPITPPTGSPPNFSSNRPSHQSTSSHYSSSQQPPLPQTPTSNLAQSSYTSGSDQETPSSEAAMPAQLKAKVNFNDNYVTLVIPLNIMFRSLTDRVDAKLKRFTDQSIGDNTVRLRYRDEDGDFITIDSDEAVQLAFMDWRDQHQEKLASGLVGEIHLFCQPI</sequence>
<dbReference type="InterPro" id="IPR053793">
    <property type="entry name" value="PB1-like"/>
</dbReference>
<dbReference type="GO" id="GO:0043332">
    <property type="term" value="C:mating projection tip"/>
    <property type="evidence" value="ECO:0007669"/>
    <property type="project" value="TreeGrafter"/>
</dbReference>
<feature type="domain" description="PB1" evidence="2">
    <location>
        <begin position="321"/>
        <end position="401"/>
    </location>
</feature>
<feature type="compositionally biased region" description="Low complexity" evidence="1">
    <location>
        <begin position="273"/>
        <end position="287"/>
    </location>
</feature>
<feature type="compositionally biased region" description="Polar residues" evidence="1">
    <location>
        <begin position="24"/>
        <end position="49"/>
    </location>
</feature>
<dbReference type="GO" id="GO:0000935">
    <property type="term" value="C:division septum"/>
    <property type="evidence" value="ECO:0007669"/>
    <property type="project" value="TreeGrafter"/>
</dbReference>
<evidence type="ECO:0000259" key="2">
    <source>
        <dbReference type="PROSITE" id="PS51745"/>
    </source>
</evidence>
<evidence type="ECO:0000256" key="1">
    <source>
        <dbReference type="SAM" id="MobiDB-lite"/>
    </source>
</evidence>
<dbReference type="OrthoDB" id="1594986at2759"/>
<feature type="compositionally biased region" description="Basic and acidic residues" evidence="1">
    <location>
        <begin position="1"/>
        <end position="15"/>
    </location>
</feature>
<comment type="caution">
    <text evidence="3">The sequence shown here is derived from an EMBL/GenBank/DDBJ whole genome shotgun (WGS) entry which is preliminary data.</text>
</comment>
<dbReference type="AlphaFoldDB" id="A0A167Z901"/>
<dbReference type="InterPro" id="IPR000270">
    <property type="entry name" value="PB1_dom"/>
</dbReference>
<dbReference type="GO" id="GO:0030010">
    <property type="term" value="P:establishment of cell polarity"/>
    <property type="evidence" value="ECO:0007669"/>
    <property type="project" value="TreeGrafter"/>
</dbReference>
<dbReference type="EMBL" id="AZGZ01000011">
    <property type="protein sequence ID" value="KZZ92336.1"/>
    <property type="molecule type" value="Genomic_DNA"/>
</dbReference>
<feature type="compositionally biased region" description="Low complexity" evidence="1">
    <location>
        <begin position="81"/>
        <end position="94"/>
    </location>
</feature>
<dbReference type="InterPro" id="IPR053026">
    <property type="entry name" value="CDC42_GEF"/>
</dbReference>
<dbReference type="Proteomes" id="UP000242877">
    <property type="component" value="Unassembled WGS sequence"/>
</dbReference>
<evidence type="ECO:0000313" key="3">
    <source>
        <dbReference type="EMBL" id="KZZ92336.1"/>
    </source>
</evidence>
<feature type="compositionally biased region" description="Polar residues" evidence="1">
    <location>
        <begin position="297"/>
        <end position="314"/>
    </location>
</feature>
<organism evidence="3 4">
    <name type="scientific">Ascosphaera apis ARSEF 7405</name>
    <dbReference type="NCBI Taxonomy" id="392613"/>
    <lineage>
        <taxon>Eukaryota</taxon>
        <taxon>Fungi</taxon>
        <taxon>Dikarya</taxon>
        <taxon>Ascomycota</taxon>
        <taxon>Pezizomycotina</taxon>
        <taxon>Eurotiomycetes</taxon>
        <taxon>Eurotiomycetidae</taxon>
        <taxon>Onygenales</taxon>
        <taxon>Ascosphaeraceae</taxon>
        <taxon>Ascosphaera</taxon>
    </lineage>
</organism>
<dbReference type="GO" id="GO:0005634">
    <property type="term" value="C:nucleus"/>
    <property type="evidence" value="ECO:0007669"/>
    <property type="project" value="TreeGrafter"/>
</dbReference>
<dbReference type="GO" id="GO:0005737">
    <property type="term" value="C:cytoplasm"/>
    <property type="evidence" value="ECO:0007669"/>
    <property type="project" value="TreeGrafter"/>
</dbReference>
<dbReference type="FunFam" id="3.10.20.90:FF:000176">
    <property type="entry name" value="Rho guanyl nucleotide exchange factor"/>
    <property type="match status" value="1"/>
</dbReference>
<dbReference type="PANTHER" id="PTHR47339">
    <property type="entry name" value="CELL DIVISION CONTROL PROTEIN 24"/>
    <property type="match status" value="1"/>
</dbReference>
<dbReference type="PANTHER" id="PTHR47339:SF1">
    <property type="entry name" value="CELL DIVISION CONTROL PROTEIN 24"/>
    <property type="match status" value="1"/>
</dbReference>
<dbReference type="GO" id="GO:0031106">
    <property type="term" value="P:septin ring organization"/>
    <property type="evidence" value="ECO:0007669"/>
    <property type="project" value="TreeGrafter"/>
</dbReference>
<reference evidence="3 4" key="1">
    <citation type="journal article" date="2016" name="Genome Biol. Evol.">
        <title>Divergent and convergent evolution of fungal pathogenicity.</title>
        <authorList>
            <person name="Shang Y."/>
            <person name="Xiao G."/>
            <person name="Zheng P."/>
            <person name="Cen K."/>
            <person name="Zhan S."/>
            <person name="Wang C."/>
        </authorList>
    </citation>
    <scope>NUCLEOTIDE SEQUENCE [LARGE SCALE GENOMIC DNA]</scope>
    <source>
        <strain evidence="3 4">ARSEF 7405</strain>
    </source>
</reference>
<accession>A0A167Z901</accession>
<feature type="compositionally biased region" description="Low complexity" evidence="1">
    <location>
        <begin position="147"/>
        <end position="157"/>
    </location>
</feature>
<feature type="compositionally biased region" description="Polar residues" evidence="1">
    <location>
        <begin position="130"/>
        <end position="146"/>
    </location>
</feature>
<gene>
    <name evidence="3" type="ORF">AAP_02991</name>
</gene>
<feature type="compositionally biased region" description="Low complexity" evidence="1">
    <location>
        <begin position="201"/>
        <end position="212"/>
    </location>
</feature>
<feature type="region of interest" description="Disordered" evidence="1">
    <location>
        <begin position="77"/>
        <end position="221"/>
    </location>
</feature>
<keyword evidence="4" id="KW-1185">Reference proteome</keyword>
<dbReference type="CDD" id="cd05992">
    <property type="entry name" value="PB1"/>
    <property type="match status" value="1"/>
</dbReference>
<proteinExistence type="predicted"/>